<evidence type="ECO:0000256" key="1">
    <source>
        <dbReference type="ARBA" id="ARBA00004225"/>
    </source>
</evidence>
<evidence type="ECO:0000313" key="8">
    <source>
        <dbReference type="Proteomes" id="UP000054560"/>
    </source>
</evidence>
<dbReference type="PANTHER" id="PTHR28234:SF1">
    <property type="entry name" value="NUCLEAR CONTROL OF ATPASE PROTEIN 2"/>
    <property type="match status" value="1"/>
</dbReference>
<dbReference type="EMBL" id="KQ241931">
    <property type="protein sequence ID" value="KNC82398.1"/>
    <property type="molecule type" value="Genomic_DNA"/>
</dbReference>
<dbReference type="Pfam" id="PF08637">
    <property type="entry name" value="NCA2"/>
    <property type="match status" value="1"/>
</dbReference>
<reference evidence="7 8" key="1">
    <citation type="submission" date="2011-02" db="EMBL/GenBank/DDBJ databases">
        <title>The Genome Sequence of Sphaeroforma arctica JP610.</title>
        <authorList>
            <consortium name="The Broad Institute Genome Sequencing Platform"/>
            <person name="Russ C."/>
            <person name="Cuomo C."/>
            <person name="Young S.K."/>
            <person name="Zeng Q."/>
            <person name="Gargeya S."/>
            <person name="Alvarado L."/>
            <person name="Berlin A."/>
            <person name="Chapman S.B."/>
            <person name="Chen Z."/>
            <person name="Freedman E."/>
            <person name="Gellesch M."/>
            <person name="Goldberg J."/>
            <person name="Griggs A."/>
            <person name="Gujja S."/>
            <person name="Heilman E."/>
            <person name="Heiman D."/>
            <person name="Howarth C."/>
            <person name="Mehta T."/>
            <person name="Neiman D."/>
            <person name="Pearson M."/>
            <person name="Roberts A."/>
            <person name="Saif S."/>
            <person name="Shea T."/>
            <person name="Shenoy N."/>
            <person name="Sisk P."/>
            <person name="Stolte C."/>
            <person name="Sykes S."/>
            <person name="White J."/>
            <person name="Yandava C."/>
            <person name="Burger G."/>
            <person name="Gray M.W."/>
            <person name="Holland P.W.H."/>
            <person name="King N."/>
            <person name="Lang F.B.F."/>
            <person name="Roger A.J."/>
            <person name="Ruiz-Trillo I."/>
            <person name="Haas B."/>
            <person name="Nusbaum C."/>
            <person name="Birren B."/>
        </authorList>
    </citation>
    <scope>NUCLEOTIDE SEQUENCE [LARGE SCALE GENOMIC DNA]</scope>
    <source>
        <strain evidence="7 8">JP610</strain>
    </source>
</reference>
<evidence type="ECO:0000256" key="3">
    <source>
        <dbReference type="ARBA" id="ARBA00022989"/>
    </source>
</evidence>
<dbReference type="GO" id="GO:0005741">
    <property type="term" value="C:mitochondrial outer membrane"/>
    <property type="evidence" value="ECO:0007669"/>
    <property type="project" value="TreeGrafter"/>
</dbReference>
<evidence type="ECO:0000313" key="7">
    <source>
        <dbReference type="EMBL" id="KNC82398.1"/>
    </source>
</evidence>
<evidence type="ECO:0000256" key="5">
    <source>
        <dbReference type="ARBA" id="ARBA00023136"/>
    </source>
</evidence>
<keyword evidence="4" id="KW-0496">Mitochondrion</keyword>
<dbReference type="AlphaFoldDB" id="A0A0L0G2H5"/>
<dbReference type="OrthoDB" id="413313at2759"/>
<dbReference type="InterPro" id="IPR013946">
    <property type="entry name" value="NCA2-like"/>
</dbReference>
<name>A0A0L0G2H5_9EUKA</name>
<dbReference type="PANTHER" id="PTHR28234">
    <property type="entry name" value="NUCLEAR CONTROL OF ATPASE PROTEIN 2"/>
    <property type="match status" value="1"/>
</dbReference>
<keyword evidence="2 6" id="KW-0812">Transmembrane</keyword>
<organism evidence="7 8">
    <name type="scientific">Sphaeroforma arctica JP610</name>
    <dbReference type="NCBI Taxonomy" id="667725"/>
    <lineage>
        <taxon>Eukaryota</taxon>
        <taxon>Ichthyosporea</taxon>
        <taxon>Ichthyophonida</taxon>
        <taxon>Sphaeroforma</taxon>
    </lineage>
</organism>
<proteinExistence type="predicted"/>
<dbReference type="RefSeq" id="XP_014156300.1">
    <property type="nucleotide sequence ID" value="XM_014300825.1"/>
</dbReference>
<comment type="subcellular location">
    <subcellularLocation>
        <location evidence="1">Mitochondrion membrane</location>
        <topology evidence="1">Multi-pass membrane protein</topology>
    </subcellularLocation>
</comment>
<sequence>MSQWDIDDTHLVLGHLQANNGKCEQSDAVILAHLCTLLMAQILDDFEEISCDIEKSIDYWKGQTLYPLFSTVSRLPVRINTVAHQTMNRLLSPMDIRSIIGVPSMIVRTNSEDVEQKILHLKTRRNVVAMTTAQAVEAWLQALSTINVAESNEAFHKEVMSYSNQCVEIARDTLECSGSLDPSRLGPKAPHFKCQKLMADMDTIMTSYPAKVTQLRLAVDENKRPSWVIRNWLKLTIYGSVAGFSASYVTKQRASIKVAFVESKEVTMKFLQDYVIEPLTSIYNTIRFDTEKDVLQQRAHNLEVETESLRRMVVEFAGSHAIPQEEPFAAKAEAPEISAAYQQVLMKYAADIKHPLKNALTGDMVQNVLIQVQKQKVDAGSMMAAIDNLMASNELNFQMLTAFPTLYLFFYAVSGVWSSIQRYRGVYSKSLILSFNLQLRKLQKLNMRSSRANTDAKQWAYKGRILGCLAGLRRASNKLSAGDESMFLSDIRDLEKVPSGEQQVRDRVHIVNRIYRSYDFLK</sequence>
<accession>A0A0L0G2H5</accession>
<dbReference type="Proteomes" id="UP000054560">
    <property type="component" value="Unassembled WGS sequence"/>
</dbReference>
<dbReference type="STRING" id="667725.A0A0L0G2H5"/>
<dbReference type="GeneID" id="25905829"/>
<protein>
    <submittedName>
        <fullName evidence="7">Uncharacterized protein</fullName>
    </submittedName>
</protein>
<gene>
    <name evidence="7" type="ORF">SARC_05325</name>
</gene>
<evidence type="ECO:0000256" key="2">
    <source>
        <dbReference type="ARBA" id="ARBA00022692"/>
    </source>
</evidence>
<keyword evidence="5 6" id="KW-0472">Membrane</keyword>
<keyword evidence="3 6" id="KW-1133">Transmembrane helix</keyword>
<evidence type="ECO:0000256" key="6">
    <source>
        <dbReference type="SAM" id="Phobius"/>
    </source>
</evidence>
<feature type="transmembrane region" description="Helical" evidence="6">
    <location>
        <begin position="399"/>
        <end position="420"/>
    </location>
</feature>
<keyword evidence="8" id="KW-1185">Reference proteome</keyword>
<evidence type="ECO:0000256" key="4">
    <source>
        <dbReference type="ARBA" id="ARBA00023128"/>
    </source>
</evidence>